<name>A8F5N8_PSELT</name>
<gene>
    <name evidence="1" type="ordered locus">Tlet_0906</name>
</gene>
<dbReference type="HOGENOM" id="CLU_905750_0_0_0"/>
<sequence length="307" mass="35186">MGGEKVRCLVIFYLLFVLSLFSQTLYFSPKGDLALTVYDPFVVMEVTNINEIGLFRIPESSCTLQVLSVQLSKPGDLRDLVELIKIPSASESSIGLFKLDDLDIFVRKISIITPQISTAGLQVIFTRERRVYIMTYYASEKEFFEHIVPALLTMTSIKTNSLKQRYVNNEYGYSIYLAEPFKIVRTTIGEIGSFLAVKEKRVGYIQITKEQPGRSVNLLEYAELVQQNSLENLAGYNLLASGVNLVEGFDFFWRLFQFDSKGSFYRCLQVYTNYGQFFYTLTYMAEADDFDQFIVPAVRTVFSFKPK</sequence>
<dbReference type="STRING" id="416591.Tlet_0906"/>
<keyword evidence="2" id="KW-1185">Reference proteome</keyword>
<accession>A8F5N8</accession>
<dbReference type="AlphaFoldDB" id="A8F5N8"/>
<organism evidence="1 2">
    <name type="scientific">Pseudothermotoga lettingae (strain ATCC BAA-301 / DSM 14385 / NBRC 107922 / TMO)</name>
    <name type="common">Thermotoga lettingae</name>
    <dbReference type="NCBI Taxonomy" id="416591"/>
    <lineage>
        <taxon>Bacteria</taxon>
        <taxon>Thermotogati</taxon>
        <taxon>Thermotogota</taxon>
        <taxon>Thermotogae</taxon>
        <taxon>Thermotogales</taxon>
        <taxon>Thermotogaceae</taxon>
        <taxon>Pseudothermotoga</taxon>
    </lineage>
</organism>
<dbReference type="EMBL" id="CP000812">
    <property type="protein sequence ID" value="ABV33472.1"/>
    <property type="molecule type" value="Genomic_DNA"/>
</dbReference>
<dbReference type="KEGG" id="tle:Tlet_0906"/>
<proteinExistence type="predicted"/>
<evidence type="ECO:0000313" key="2">
    <source>
        <dbReference type="Proteomes" id="UP000002016"/>
    </source>
</evidence>
<protein>
    <submittedName>
        <fullName evidence="1">Uncharacterized protein</fullName>
    </submittedName>
</protein>
<reference evidence="1 2" key="2">
    <citation type="journal article" date="2009" name="Proc. Natl. Acad. Sci. U.S.A.">
        <title>On the chimeric nature, thermophilic origin, and phylogenetic placement of the Thermotogales.</title>
        <authorList>
            <person name="Zhaxybayeva O."/>
            <person name="Swithers K.S."/>
            <person name="Lapierre P."/>
            <person name="Fournier G.P."/>
            <person name="Bickhart D.M."/>
            <person name="DeBoy R.T."/>
            <person name="Nelson K.E."/>
            <person name="Nesbo C.L."/>
            <person name="Doolittle W.F."/>
            <person name="Gogarten J.P."/>
            <person name="Noll K.M."/>
        </authorList>
    </citation>
    <scope>NUCLEOTIDE SEQUENCE [LARGE SCALE GENOMIC DNA]</scope>
    <source>
        <strain evidence="2">ATCC BAA-301 / DSM 14385 / NBRC 107922 / TMO</strain>
    </source>
</reference>
<reference evidence="1 2" key="1">
    <citation type="submission" date="2007-08" db="EMBL/GenBank/DDBJ databases">
        <title>Complete sequence of Thermotoga lettingae TMO.</title>
        <authorList>
            <consortium name="US DOE Joint Genome Institute"/>
            <person name="Copeland A."/>
            <person name="Lucas S."/>
            <person name="Lapidus A."/>
            <person name="Barry K."/>
            <person name="Glavina del Rio T."/>
            <person name="Dalin E."/>
            <person name="Tice H."/>
            <person name="Pitluck S."/>
            <person name="Foster B."/>
            <person name="Bruce D."/>
            <person name="Schmutz J."/>
            <person name="Larimer F."/>
            <person name="Land M."/>
            <person name="Hauser L."/>
            <person name="Kyrpides N."/>
            <person name="Mikhailova N."/>
            <person name="Nelson K."/>
            <person name="Gogarten J.P."/>
            <person name="Noll K."/>
            <person name="Richardson P."/>
        </authorList>
    </citation>
    <scope>NUCLEOTIDE SEQUENCE [LARGE SCALE GENOMIC DNA]</scope>
    <source>
        <strain evidence="2">ATCC BAA-301 / DSM 14385 / NBRC 107922 / TMO</strain>
    </source>
</reference>
<evidence type="ECO:0000313" key="1">
    <source>
        <dbReference type="EMBL" id="ABV33472.1"/>
    </source>
</evidence>
<dbReference type="Gene3D" id="3.40.1000.10">
    <property type="entry name" value="Mog1/PsbP, alpha/beta/alpha sandwich"/>
    <property type="match status" value="1"/>
</dbReference>
<dbReference type="Proteomes" id="UP000002016">
    <property type="component" value="Chromosome"/>
</dbReference>